<keyword evidence="4" id="KW-0489">Methyltransferase</keyword>
<feature type="domain" description="23S rRNA (guanine(745)-N(1))-methyltransferase N-terminal" evidence="3">
    <location>
        <begin position="3"/>
        <end position="36"/>
    </location>
</feature>
<dbReference type="InterPro" id="IPR048647">
    <property type="entry name" value="RlmA_N"/>
</dbReference>
<comment type="caution">
    <text evidence="4">The sequence shown here is derived from an EMBL/GenBank/DDBJ whole genome shotgun (WGS) entry which is preliminary data.</text>
</comment>
<evidence type="ECO:0000259" key="3">
    <source>
        <dbReference type="Pfam" id="PF21302"/>
    </source>
</evidence>
<reference evidence="5" key="1">
    <citation type="submission" date="2018-09" db="EMBL/GenBank/DDBJ databases">
        <authorList>
            <person name="Kim I."/>
        </authorList>
    </citation>
    <scope>NUCLEOTIDE SEQUENCE [LARGE SCALE GENOMIC DNA]</scope>
    <source>
        <strain evidence="5">DD4a</strain>
    </source>
</reference>
<gene>
    <name evidence="4" type="ORF">D1781_04055</name>
</gene>
<keyword evidence="4" id="KW-0808">Transferase</keyword>
<evidence type="ECO:0000313" key="4">
    <source>
        <dbReference type="EMBL" id="RIX31363.1"/>
    </source>
</evidence>
<name>A0A3A1U4T6_9MICO</name>
<keyword evidence="5" id="KW-1185">Reference proteome</keyword>
<dbReference type="Gene3D" id="3.40.50.150">
    <property type="entry name" value="Vaccinia Virus protein VP39"/>
    <property type="match status" value="1"/>
</dbReference>
<feature type="binding site" evidence="1">
    <location>
        <position position="20"/>
    </location>
    <ligand>
        <name>Zn(2+)</name>
        <dbReference type="ChEBI" id="CHEBI:29105"/>
    </ligand>
</feature>
<dbReference type="InterPro" id="IPR016718">
    <property type="entry name" value="rRNA_m1G-MeTrfase_A_prd"/>
</dbReference>
<dbReference type="SUPFAM" id="SSF53335">
    <property type="entry name" value="S-adenosyl-L-methionine-dependent methyltransferases"/>
    <property type="match status" value="1"/>
</dbReference>
<dbReference type="GO" id="GO:0008168">
    <property type="term" value="F:methyltransferase activity"/>
    <property type="evidence" value="ECO:0007669"/>
    <property type="project" value="UniProtKB-KW"/>
</dbReference>
<protein>
    <submittedName>
        <fullName evidence="4">Methyltransferase type 11</fullName>
    </submittedName>
</protein>
<dbReference type="EMBL" id="QXTG01000001">
    <property type="protein sequence ID" value="RIX31363.1"/>
    <property type="molecule type" value="Genomic_DNA"/>
</dbReference>
<keyword evidence="2" id="KW-0949">S-adenosyl-L-methionine</keyword>
<evidence type="ECO:0000256" key="2">
    <source>
        <dbReference type="PIRSR" id="PIRSR018249-2"/>
    </source>
</evidence>
<accession>A0A3A1U4T6</accession>
<feature type="binding site" evidence="1">
    <location>
        <position position="7"/>
    </location>
    <ligand>
        <name>Zn(2+)</name>
        <dbReference type="ChEBI" id="CHEBI:29105"/>
    </ligand>
</feature>
<dbReference type="GO" id="GO:0032259">
    <property type="term" value="P:methylation"/>
    <property type="evidence" value="ECO:0007669"/>
    <property type="project" value="UniProtKB-KW"/>
</dbReference>
<dbReference type="OrthoDB" id="108476at2"/>
<feature type="binding site" evidence="1">
    <location>
        <position position="24"/>
    </location>
    <ligand>
        <name>Zn(2+)</name>
        <dbReference type="ChEBI" id="CHEBI:29105"/>
    </ligand>
</feature>
<dbReference type="Pfam" id="PF21302">
    <property type="entry name" value="Zn_ribbon_RlmA"/>
    <property type="match status" value="1"/>
</dbReference>
<feature type="binding site" evidence="2">
    <location>
        <position position="175"/>
    </location>
    <ligand>
        <name>S-adenosyl-L-methionine</name>
        <dbReference type="ChEBI" id="CHEBI:59789"/>
    </ligand>
</feature>
<evidence type="ECO:0000256" key="1">
    <source>
        <dbReference type="PIRSR" id="PIRSR018249-1"/>
    </source>
</evidence>
<dbReference type="Proteomes" id="UP000265742">
    <property type="component" value="Unassembled WGS sequence"/>
</dbReference>
<feature type="binding site" evidence="1">
    <location>
        <position position="4"/>
    </location>
    <ligand>
        <name>Zn(2+)</name>
        <dbReference type="ChEBI" id="CHEBI:29105"/>
    </ligand>
</feature>
<dbReference type="AlphaFoldDB" id="A0A3A1U4T6"/>
<evidence type="ECO:0000313" key="5">
    <source>
        <dbReference type="Proteomes" id="UP000265742"/>
    </source>
</evidence>
<keyword evidence="1" id="KW-0479">Metal-binding</keyword>
<dbReference type="PIRSF" id="PIRSF018249">
    <property type="entry name" value="MyrA_prd"/>
    <property type="match status" value="1"/>
</dbReference>
<dbReference type="InterPro" id="IPR029063">
    <property type="entry name" value="SAM-dependent_MTases_sf"/>
</dbReference>
<dbReference type="GO" id="GO:0046872">
    <property type="term" value="F:metal ion binding"/>
    <property type="evidence" value="ECO:0007669"/>
    <property type="project" value="UniProtKB-KW"/>
</dbReference>
<feature type="binding site" evidence="2">
    <location>
        <position position="62"/>
    </location>
    <ligand>
        <name>S-adenosyl-L-methionine</name>
        <dbReference type="ChEBI" id="CHEBI:59789"/>
    </ligand>
</feature>
<sequence>MLACPVCLEPLARDGSVLACAAGHAFDVARQGYAALATGSTVPGDTTAMVRDRIDFLAAGHYRPIAEAVVAAVPEEARWIADLASGPGAYLAAVLVARPAARGVAIDVSAAAARAAAGVHPRGAAARADLRRRVPLRGASVDAALVVFGPRDGAELDRVLAPDGVVVVVVPEPEHLAELREPFGTLAVAPDKERRLADRMRPLRVVQEARVTAHPVLPPADVARAVLMGPNGHHLAAYAVRESAAALGPLPITIAVRVLRFAR</sequence>
<organism evidence="4 5">
    <name type="scientific">Amnibacterium setariae</name>
    <dbReference type="NCBI Taxonomy" id="2306585"/>
    <lineage>
        <taxon>Bacteria</taxon>
        <taxon>Bacillati</taxon>
        <taxon>Actinomycetota</taxon>
        <taxon>Actinomycetes</taxon>
        <taxon>Micrococcales</taxon>
        <taxon>Microbacteriaceae</taxon>
        <taxon>Amnibacterium</taxon>
    </lineage>
</organism>
<proteinExistence type="predicted"/>
<keyword evidence="1" id="KW-0862">Zinc</keyword>